<organism evidence="1 2">
    <name type="scientific">Thelephora ganbajun</name>
    <name type="common">Ganba fungus</name>
    <dbReference type="NCBI Taxonomy" id="370292"/>
    <lineage>
        <taxon>Eukaryota</taxon>
        <taxon>Fungi</taxon>
        <taxon>Dikarya</taxon>
        <taxon>Basidiomycota</taxon>
        <taxon>Agaricomycotina</taxon>
        <taxon>Agaricomycetes</taxon>
        <taxon>Thelephorales</taxon>
        <taxon>Thelephoraceae</taxon>
        <taxon>Thelephora</taxon>
    </lineage>
</organism>
<comment type="caution">
    <text evidence="1">The sequence shown here is derived from an EMBL/GenBank/DDBJ whole genome shotgun (WGS) entry which is preliminary data.</text>
</comment>
<reference evidence="1" key="1">
    <citation type="submission" date="2019-10" db="EMBL/GenBank/DDBJ databases">
        <authorList>
            <consortium name="DOE Joint Genome Institute"/>
            <person name="Kuo A."/>
            <person name="Miyauchi S."/>
            <person name="Kiss E."/>
            <person name="Drula E."/>
            <person name="Kohler A."/>
            <person name="Sanchez-Garcia M."/>
            <person name="Andreopoulos B."/>
            <person name="Barry K.W."/>
            <person name="Bonito G."/>
            <person name="Buee M."/>
            <person name="Carver A."/>
            <person name="Chen C."/>
            <person name="Cichocki N."/>
            <person name="Clum A."/>
            <person name="Culley D."/>
            <person name="Crous P.W."/>
            <person name="Fauchery L."/>
            <person name="Girlanda M."/>
            <person name="Hayes R."/>
            <person name="Keri Z."/>
            <person name="Labutti K."/>
            <person name="Lipzen A."/>
            <person name="Lombard V."/>
            <person name="Magnuson J."/>
            <person name="Maillard F."/>
            <person name="Morin E."/>
            <person name="Murat C."/>
            <person name="Nolan M."/>
            <person name="Ohm R."/>
            <person name="Pangilinan J."/>
            <person name="Pereira M."/>
            <person name="Perotto S."/>
            <person name="Peter M."/>
            <person name="Riley R."/>
            <person name="Sitrit Y."/>
            <person name="Stielow B."/>
            <person name="Szollosi G."/>
            <person name="Zifcakova L."/>
            <person name="Stursova M."/>
            <person name="Spatafora J.W."/>
            <person name="Tedersoo L."/>
            <person name="Vaario L.-M."/>
            <person name="Yamada A."/>
            <person name="Yan M."/>
            <person name="Wang P."/>
            <person name="Xu J."/>
            <person name="Bruns T."/>
            <person name="Baldrian P."/>
            <person name="Vilgalys R."/>
            <person name="Henrissat B."/>
            <person name="Grigoriev I.V."/>
            <person name="Hibbett D."/>
            <person name="Nagy L.G."/>
            <person name="Martin F.M."/>
        </authorList>
    </citation>
    <scope>NUCLEOTIDE SEQUENCE</scope>
    <source>
        <strain evidence="1">P2</strain>
    </source>
</reference>
<evidence type="ECO:0000313" key="2">
    <source>
        <dbReference type="Proteomes" id="UP000886501"/>
    </source>
</evidence>
<protein>
    <submittedName>
        <fullName evidence="1">Uncharacterized protein</fullName>
    </submittedName>
</protein>
<proteinExistence type="predicted"/>
<dbReference type="Proteomes" id="UP000886501">
    <property type="component" value="Unassembled WGS sequence"/>
</dbReference>
<sequence length="1085" mass="118577">MFNFKLGQSTDADLSSELLDASDFTPEKLLTLEYAHDIAVQAFDPLAGLFAVGTRTGVIWLIGSRGVQERIKASDTPIKFLDFAQTSNKLICLDTTNRLHVWDLTQQRLQRTATHKFSEEVTCITTSPSHEHVFLGLKSGRINAYDLLCSRVSPFGMPCAWNEYRKKIGMPVTRGSDVPIALVIHPRDLNLIFICFTGAITLVNLKERSTCRVYELTLPPGAPGPEWAPSPAMLTIRNPFVSCMAVHPTGHFFAVGYEDGSIAFWATEDEDKPLLVRSIEQVDINMVNEELLNLALEPSGNKPSDKPAPDPIYKLDWSGYSNSADPRGGTHTLAVLGGGRGKDSSSVTIFSFSAFNPTDTVTDYKVELPPPTRKAMQDCLSKPGVYAYQSESTISDFLLLPRDTPHFAGNFDPIAIVLVFSGDGDERSIGITEFPPSSLAIVPKVQGIVRTTSSSTTDAIGEELAETLHAMQRSSDPERLTLPNLFWTGSSSVVGGKNSLLDTAPYGTLCLRDLEASGSEYGLRGGAAWMDGKNDDCVHAKFEPHRVLLTWHRDLTIRIQDISPHLLVSSEAKPLQGSFPRPLPSLTIDPFSVLSDPYALERCSQDTLHEGSLTNVYLTPESLECIAIFKTGDVFIYQLEPDARQLKPTDKGLVSLTHILIPPPARYHPVLMIPSGRGPISALGASDIGFFAFAHNDGSLVVLDMRGPTFILKDTDSNTHRHSFLGHSTADPFVSLHWTIFKLSSEKAPSIHLMAIRASGHTNIYTIEKDTRTHQFQVSPKPIQVDAVSQCLPHGSYVLDSTTGARCVASRSRYSGVVQGQSDGANTYWITTGQKGVKCSLNADGDRLGRVDFASKNGIVESAHVVRKHRSCVVGAFTDKGQLLVYSVPRLEHMYTVPVTISSPRSLSIDESGDYVDWTIRDGVVHKCELGTLFGLRRKTLYHDKVLDILRGKNKLPAQPQPVSMGPATLLGQVYAYVGSQSTTGAQIDALLGGPDRPIPQPKETTSTAPRNNQSYADRASAAKDSIASSTNDLYNRLGSAASERGQMLDGLEDTVNSLRTGSENMLAQAKRLAAEQSTRKWFNF</sequence>
<accession>A0ACB6ZXI5</accession>
<evidence type="ECO:0000313" key="1">
    <source>
        <dbReference type="EMBL" id="KAF9654319.1"/>
    </source>
</evidence>
<gene>
    <name evidence="1" type="ORF">BDM02DRAFT_3085840</name>
</gene>
<dbReference type="EMBL" id="MU117961">
    <property type="protein sequence ID" value="KAF9654319.1"/>
    <property type="molecule type" value="Genomic_DNA"/>
</dbReference>
<keyword evidence="2" id="KW-1185">Reference proteome</keyword>
<reference evidence="1" key="2">
    <citation type="journal article" date="2020" name="Nat. Commun.">
        <title>Large-scale genome sequencing of mycorrhizal fungi provides insights into the early evolution of symbiotic traits.</title>
        <authorList>
            <person name="Miyauchi S."/>
            <person name="Kiss E."/>
            <person name="Kuo A."/>
            <person name="Drula E."/>
            <person name="Kohler A."/>
            <person name="Sanchez-Garcia M."/>
            <person name="Morin E."/>
            <person name="Andreopoulos B."/>
            <person name="Barry K.W."/>
            <person name="Bonito G."/>
            <person name="Buee M."/>
            <person name="Carver A."/>
            <person name="Chen C."/>
            <person name="Cichocki N."/>
            <person name="Clum A."/>
            <person name="Culley D."/>
            <person name="Crous P.W."/>
            <person name="Fauchery L."/>
            <person name="Girlanda M."/>
            <person name="Hayes R.D."/>
            <person name="Keri Z."/>
            <person name="LaButti K."/>
            <person name="Lipzen A."/>
            <person name="Lombard V."/>
            <person name="Magnuson J."/>
            <person name="Maillard F."/>
            <person name="Murat C."/>
            <person name="Nolan M."/>
            <person name="Ohm R.A."/>
            <person name="Pangilinan J."/>
            <person name="Pereira M.F."/>
            <person name="Perotto S."/>
            <person name="Peter M."/>
            <person name="Pfister S."/>
            <person name="Riley R."/>
            <person name="Sitrit Y."/>
            <person name="Stielow J.B."/>
            <person name="Szollosi G."/>
            <person name="Zifcakova L."/>
            <person name="Stursova M."/>
            <person name="Spatafora J.W."/>
            <person name="Tedersoo L."/>
            <person name="Vaario L.M."/>
            <person name="Yamada A."/>
            <person name="Yan M."/>
            <person name="Wang P."/>
            <person name="Xu J."/>
            <person name="Bruns T."/>
            <person name="Baldrian P."/>
            <person name="Vilgalys R."/>
            <person name="Dunand C."/>
            <person name="Henrissat B."/>
            <person name="Grigoriev I.V."/>
            <person name="Hibbett D."/>
            <person name="Nagy L.G."/>
            <person name="Martin F.M."/>
        </authorList>
    </citation>
    <scope>NUCLEOTIDE SEQUENCE</scope>
    <source>
        <strain evidence="1">P2</strain>
    </source>
</reference>
<name>A0ACB6ZXI5_THEGA</name>